<name>A0A9P0LIZ7_ACAOB</name>
<gene>
    <name evidence="1" type="ORF">ACAOBT_LOCUS22848</name>
</gene>
<sequence>MHCSRYAHQTGSSRQIGNAGVVAALSVRVGVGGGQFRLGWPARTAIASRDSVRPLTKQKHTDRPPRSSVCCVCVYLVDFGIRFVFRVVTDTSANFHYYREGPPSAWTQCEERDSLHIVIVIQCYDAQN</sequence>
<keyword evidence="2" id="KW-1185">Reference proteome</keyword>
<dbReference type="Proteomes" id="UP001152888">
    <property type="component" value="Unassembled WGS sequence"/>
</dbReference>
<evidence type="ECO:0000313" key="1">
    <source>
        <dbReference type="EMBL" id="CAH1995792.1"/>
    </source>
</evidence>
<proteinExistence type="predicted"/>
<organism evidence="1 2">
    <name type="scientific">Acanthoscelides obtectus</name>
    <name type="common">Bean weevil</name>
    <name type="synonym">Bruchus obtectus</name>
    <dbReference type="NCBI Taxonomy" id="200917"/>
    <lineage>
        <taxon>Eukaryota</taxon>
        <taxon>Metazoa</taxon>
        <taxon>Ecdysozoa</taxon>
        <taxon>Arthropoda</taxon>
        <taxon>Hexapoda</taxon>
        <taxon>Insecta</taxon>
        <taxon>Pterygota</taxon>
        <taxon>Neoptera</taxon>
        <taxon>Endopterygota</taxon>
        <taxon>Coleoptera</taxon>
        <taxon>Polyphaga</taxon>
        <taxon>Cucujiformia</taxon>
        <taxon>Chrysomeloidea</taxon>
        <taxon>Chrysomelidae</taxon>
        <taxon>Bruchinae</taxon>
        <taxon>Bruchini</taxon>
        <taxon>Acanthoscelides</taxon>
    </lineage>
</organism>
<dbReference type="AlphaFoldDB" id="A0A9P0LIZ7"/>
<evidence type="ECO:0000313" key="2">
    <source>
        <dbReference type="Proteomes" id="UP001152888"/>
    </source>
</evidence>
<reference evidence="1" key="1">
    <citation type="submission" date="2022-03" db="EMBL/GenBank/DDBJ databases">
        <authorList>
            <person name="Sayadi A."/>
        </authorList>
    </citation>
    <scope>NUCLEOTIDE SEQUENCE</scope>
</reference>
<protein>
    <submittedName>
        <fullName evidence="1">Uncharacterized protein</fullName>
    </submittedName>
</protein>
<accession>A0A9P0LIZ7</accession>
<comment type="caution">
    <text evidence="1">The sequence shown here is derived from an EMBL/GenBank/DDBJ whole genome shotgun (WGS) entry which is preliminary data.</text>
</comment>
<dbReference type="EMBL" id="CAKOFQ010007240">
    <property type="protein sequence ID" value="CAH1995792.1"/>
    <property type="molecule type" value="Genomic_DNA"/>
</dbReference>